<protein>
    <submittedName>
        <fullName evidence="2">Uncharacterized protein</fullName>
    </submittedName>
</protein>
<comment type="caution">
    <text evidence="2">The sequence shown here is derived from an EMBL/GenBank/DDBJ whole genome shotgun (WGS) entry which is preliminary data.</text>
</comment>
<dbReference type="OrthoDB" id="648493at2"/>
<dbReference type="AlphaFoldDB" id="A0A4Q8LFE7"/>
<evidence type="ECO:0000313" key="3">
    <source>
        <dbReference type="Proteomes" id="UP000292627"/>
    </source>
</evidence>
<dbReference type="EMBL" id="SHMC01000001">
    <property type="protein sequence ID" value="TAA28111.1"/>
    <property type="molecule type" value="Genomic_DNA"/>
</dbReference>
<organism evidence="2 3">
    <name type="scientific">Pseudoxanthomonas winnipegensis</name>
    <dbReference type="NCBI Taxonomy" id="2480810"/>
    <lineage>
        <taxon>Bacteria</taxon>
        <taxon>Pseudomonadati</taxon>
        <taxon>Pseudomonadota</taxon>
        <taxon>Gammaproteobacteria</taxon>
        <taxon>Lysobacterales</taxon>
        <taxon>Lysobacteraceae</taxon>
        <taxon>Pseudoxanthomonas</taxon>
    </lineage>
</organism>
<feature type="transmembrane region" description="Helical" evidence="1">
    <location>
        <begin position="49"/>
        <end position="71"/>
    </location>
</feature>
<feature type="transmembrane region" description="Helical" evidence="1">
    <location>
        <begin position="109"/>
        <end position="127"/>
    </location>
</feature>
<feature type="transmembrane region" description="Helical" evidence="1">
    <location>
        <begin position="161"/>
        <end position="182"/>
    </location>
</feature>
<feature type="transmembrane region" description="Helical" evidence="1">
    <location>
        <begin position="134"/>
        <end position="155"/>
    </location>
</feature>
<dbReference type="RefSeq" id="WP_130549693.1">
    <property type="nucleotide sequence ID" value="NZ_SHMC01000001.1"/>
</dbReference>
<gene>
    <name evidence="2" type="ORF">EA660_00455</name>
</gene>
<proteinExistence type="predicted"/>
<keyword evidence="1" id="KW-0812">Transmembrane</keyword>
<feature type="transmembrane region" description="Helical" evidence="1">
    <location>
        <begin position="194"/>
        <end position="212"/>
    </location>
</feature>
<feature type="transmembrane region" description="Helical" evidence="1">
    <location>
        <begin position="83"/>
        <end position="103"/>
    </location>
</feature>
<sequence>MTARRPYRHLGFFFLGLLALVLAGFAPRIPDTPFFGYLGRAPDFAGVPAAVHFHALVCVAWFALLIVQPFLIEAGRPRVHRWLGWASIALVVLFAGSVDWLQWRRFSPGLLFDPAFFVAFYALALLYRRRFFRHVAFVVAAALMAAQPGLARLGIHLAGGFAGVIYTMIALYLAIIVFWLHARFAYGRPLLRSPFLVVLAMFMLDHALTFAVG</sequence>
<keyword evidence="1" id="KW-1133">Transmembrane helix</keyword>
<evidence type="ECO:0000256" key="1">
    <source>
        <dbReference type="SAM" id="Phobius"/>
    </source>
</evidence>
<accession>A0A4Q8LFE7</accession>
<keyword evidence="1" id="KW-0472">Membrane</keyword>
<dbReference type="Proteomes" id="UP000292627">
    <property type="component" value="Unassembled WGS sequence"/>
</dbReference>
<reference evidence="2 3" key="1">
    <citation type="submission" date="2019-02" db="EMBL/GenBank/DDBJ databases">
        <title>WGS of Pseudoxanthomonas species novum from clinical isolates.</title>
        <authorList>
            <person name="Bernier A.-M."/>
            <person name="Bernard K."/>
            <person name="Vachon A."/>
        </authorList>
    </citation>
    <scope>NUCLEOTIDE SEQUENCE [LARGE SCALE GENOMIC DNA]</scope>
    <source>
        <strain evidence="2 3">NML171200</strain>
    </source>
</reference>
<name>A0A4Q8LFE7_9GAMM</name>
<evidence type="ECO:0000313" key="2">
    <source>
        <dbReference type="EMBL" id="TAA28111.1"/>
    </source>
</evidence>